<dbReference type="InterPro" id="IPR003495">
    <property type="entry name" value="CobW/HypB/UreG_nucleotide-bd"/>
</dbReference>
<evidence type="ECO:0000313" key="8">
    <source>
        <dbReference type="EMBL" id="PSB49132.1"/>
    </source>
</evidence>
<keyword evidence="1" id="KW-0547">Nucleotide-binding</keyword>
<gene>
    <name evidence="8" type="ORF">C7B77_23555</name>
</gene>
<feature type="region of interest" description="Disordered" evidence="6">
    <location>
        <begin position="229"/>
        <end position="295"/>
    </location>
</feature>
<feature type="non-terminal residue" evidence="8">
    <location>
        <position position="396"/>
    </location>
</feature>
<dbReference type="AlphaFoldDB" id="A0A2T1FVX0"/>
<comment type="caution">
    <text evidence="8">The sequence shown here is derived from an EMBL/GenBank/DDBJ whole genome shotgun (WGS) entry which is preliminary data.</text>
</comment>
<dbReference type="RefSeq" id="WP_106310675.1">
    <property type="nucleotide sequence ID" value="NZ_PVWO01000430.1"/>
</dbReference>
<dbReference type="PANTHER" id="PTHR13748">
    <property type="entry name" value="COBW-RELATED"/>
    <property type="match status" value="1"/>
</dbReference>
<dbReference type="Gene3D" id="3.30.1220.10">
    <property type="entry name" value="CobW-like, C-terminal domain"/>
    <property type="match status" value="1"/>
</dbReference>
<evidence type="ECO:0000256" key="1">
    <source>
        <dbReference type="ARBA" id="ARBA00022741"/>
    </source>
</evidence>
<sequence length="396" mass="44975">MTQTITHPATATLEIPKRGMPVTIITGFLGSGKTTLLNHILSDRQGLKIAVLVNEFGDINIDSQLLVSIDEGMVELSNGCICCTINEDLVAAVYRILEREDKVDYMVIETTGVADPLPIILTFLGTELRDMTRLDSIVTMVDSETFTPEHFDSEAAFKQITYADITILNKTDLASASQILNVEAYIKSVKEGARILHSEHGKVPLNLVLDVEYNNPNNYADLVKEEIEQTDRDNHQHRTHEHKTHDAHESHQHDREHEEHDAHSHEHHVHAHEKHDAHSHEHHAHEHHHHHSSHLDNDGFVSIAFEGDRPFDVKKFEAFLQLHLPLEVFRAKGILWFTNSKDRHIFQLSGARFNLNGEPWQSAPKNQLVFIGRNLDADSLRQHLTDCFALSLIHIS</sequence>
<dbReference type="Pfam" id="PF02492">
    <property type="entry name" value="cobW"/>
    <property type="match status" value="1"/>
</dbReference>
<evidence type="ECO:0000256" key="6">
    <source>
        <dbReference type="SAM" id="MobiDB-lite"/>
    </source>
</evidence>
<dbReference type="CDD" id="cd03112">
    <property type="entry name" value="CobW-like"/>
    <property type="match status" value="1"/>
</dbReference>
<dbReference type="SUPFAM" id="SSF90002">
    <property type="entry name" value="Hypothetical protein YjiA, C-terminal domain"/>
    <property type="match status" value="1"/>
</dbReference>
<accession>A0A2T1FVX0</accession>
<comment type="catalytic activity">
    <reaction evidence="5">
        <text>GTP + H2O = GDP + phosphate + H(+)</text>
        <dbReference type="Rhea" id="RHEA:19669"/>
        <dbReference type="ChEBI" id="CHEBI:15377"/>
        <dbReference type="ChEBI" id="CHEBI:15378"/>
        <dbReference type="ChEBI" id="CHEBI:37565"/>
        <dbReference type="ChEBI" id="CHEBI:43474"/>
        <dbReference type="ChEBI" id="CHEBI:58189"/>
    </reaction>
    <physiologicalReaction direction="left-to-right" evidence="5">
        <dbReference type="Rhea" id="RHEA:19670"/>
    </physiologicalReaction>
</comment>
<dbReference type="SUPFAM" id="SSF52540">
    <property type="entry name" value="P-loop containing nucleoside triphosphate hydrolases"/>
    <property type="match status" value="1"/>
</dbReference>
<dbReference type="InterPro" id="IPR011629">
    <property type="entry name" value="CobW-like_C"/>
</dbReference>
<dbReference type="InterPro" id="IPR036627">
    <property type="entry name" value="CobW-likC_sf"/>
</dbReference>
<feature type="compositionally biased region" description="Basic and acidic residues" evidence="6">
    <location>
        <begin position="243"/>
        <end position="264"/>
    </location>
</feature>
<dbReference type="Proteomes" id="UP000238937">
    <property type="component" value="Unassembled WGS sequence"/>
</dbReference>
<keyword evidence="2" id="KW-0378">Hydrolase</keyword>
<evidence type="ECO:0000313" key="9">
    <source>
        <dbReference type="Proteomes" id="UP000238937"/>
    </source>
</evidence>
<dbReference type="GO" id="GO:0000166">
    <property type="term" value="F:nucleotide binding"/>
    <property type="evidence" value="ECO:0007669"/>
    <property type="project" value="UniProtKB-KW"/>
</dbReference>
<reference evidence="8 9" key="1">
    <citation type="submission" date="2018-03" db="EMBL/GenBank/DDBJ databases">
        <title>The ancient ancestry and fast evolution of plastids.</title>
        <authorList>
            <person name="Moore K.R."/>
            <person name="Magnabosco C."/>
            <person name="Momper L."/>
            <person name="Gold D.A."/>
            <person name="Bosak T."/>
            <person name="Fournier G.P."/>
        </authorList>
    </citation>
    <scope>NUCLEOTIDE SEQUENCE [LARGE SCALE GENOMIC DNA]</scope>
    <source>
        <strain evidence="8 9">CCALA 037</strain>
    </source>
</reference>
<evidence type="ECO:0000256" key="2">
    <source>
        <dbReference type="ARBA" id="ARBA00022801"/>
    </source>
</evidence>
<dbReference type="Pfam" id="PF07683">
    <property type="entry name" value="CobW_C"/>
    <property type="match status" value="1"/>
</dbReference>
<feature type="domain" description="CobW C-terminal" evidence="7">
    <location>
        <begin position="300"/>
        <end position="388"/>
    </location>
</feature>
<organism evidence="8 9">
    <name type="scientific">Chamaesiphon polymorphus CCALA 037</name>
    <dbReference type="NCBI Taxonomy" id="2107692"/>
    <lineage>
        <taxon>Bacteria</taxon>
        <taxon>Bacillati</taxon>
        <taxon>Cyanobacteriota</taxon>
        <taxon>Cyanophyceae</taxon>
        <taxon>Gomontiellales</taxon>
        <taxon>Chamaesiphonaceae</taxon>
        <taxon>Chamaesiphon</taxon>
    </lineage>
</organism>
<keyword evidence="9" id="KW-1185">Reference proteome</keyword>
<evidence type="ECO:0000259" key="7">
    <source>
        <dbReference type="SMART" id="SM00833"/>
    </source>
</evidence>
<name>A0A2T1FVX0_9CYAN</name>
<dbReference type="InterPro" id="IPR027417">
    <property type="entry name" value="P-loop_NTPase"/>
</dbReference>
<proteinExistence type="inferred from homology"/>
<dbReference type="SMART" id="SM00833">
    <property type="entry name" value="CobW_C"/>
    <property type="match status" value="1"/>
</dbReference>
<comment type="similarity">
    <text evidence="4">Belongs to the SIMIBI class G3E GTPase family. ZNG1 subfamily.</text>
</comment>
<evidence type="ECO:0000256" key="5">
    <source>
        <dbReference type="ARBA" id="ARBA00049117"/>
    </source>
</evidence>
<protein>
    <submittedName>
        <fullName evidence="8">Cobalamin biosynthesis protein CobW</fullName>
    </submittedName>
</protein>
<dbReference type="EMBL" id="PVWO01000430">
    <property type="protein sequence ID" value="PSB49132.1"/>
    <property type="molecule type" value="Genomic_DNA"/>
</dbReference>
<dbReference type="OrthoDB" id="517607at2"/>
<evidence type="ECO:0000256" key="4">
    <source>
        <dbReference type="ARBA" id="ARBA00034320"/>
    </source>
</evidence>
<feature type="compositionally biased region" description="Basic residues" evidence="6">
    <location>
        <begin position="280"/>
        <end position="292"/>
    </location>
</feature>
<evidence type="ECO:0000256" key="3">
    <source>
        <dbReference type="ARBA" id="ARBA00023186"/>
    </source>
</evidence>
<dbReference type="InterPro" id="IPR051316">
    <property type="entry name" value="Zinc-reg_GTPase_activator"/>
</dbReference>
<dbReference type="GO" id="GO:0016787">
    <property type="term" value="F:hydrolase activity"/>
    <property type="evidence" value="ECO:0007669"/>
    <property type="project" value="UniProtKB-KW"/>
</dbReference>
<dbReference type="Gene3D" id="3.40.50.300">
    <property type="entry name" value="P-loop containing nucleotide triphosphate hydrolases"/>
    <property type="match status" value="1"/>
</dbReference>
<dbReference type="PANTHER" id="PTHR13748:SF59">
    <property type="entry name" value="COBW C-TERMINAL DOMAIN-CONTAINING PROTEIN"/>
    <property type="match status" value="1"/>
</dbReference>
<keyword evidence="3" id="KW-0143">Chaperone</keyword>